<dbReference type="PANTHER" id="PTHR34069:SF2">
    <property type="entry name" value="BETA-KETOACYL-[ACYL-CARRIER-PROTEIN] SYNTHASE III"/>
    <property type="match status" value="1"/>
</dbReference>
<gene>
    <name evidence="2" type="ORF">ACFPZ3_23760</name>
</gene>
<dbReference type="InterPro" id="IPR016039">
    <property type="entry name" value="Thiolase-like"/>
</dbReference>
<dbReference type="PANTHER" id="PTHR34069">
    <property type="entry name" value="3-OXOACYL-[ACYL-CARRIER-PROTEIN] SYNTHASE 3"/>
    <property type="match status" value="1"/>
</dbReference>
<sequence length="379" mass="40175">MTQPLRRVDVVSSGSYLPGEPIGNEEMERLVGPLPPDVLEGLQVTSRHWVVDLATGEHREGNCDLAHHAAAQALERAGIEPEEVDLLITSTASPDYLLPPMATFLQERLGLRACTSLELRSGCAGFVEAMDIARLYLERGLMRTAVVVGSEVISPLLVPVFRGKDPARIRMRDRMNPYNFGDGAGALVLRASDGDPVSGDGDILSGVQGGILGGAVACVGGERAPGMRIVGAGGTHAPLHRQIAAKRLIDLEVDIVESGRFTPHVIMEALAATLDKAHAKTVDLCVLPEGNAGYITEELEKAGLLTPEWLALRPKIFENLALVGATGSAAVPLAMDHAWLTGAVEPGHVVMLLAIETSKWKYGGIVFTWSAAPASQGLS</sequence>
<reference evidence="3" key="1">
    <citation type="journal article" date="2019" name="Int. J. Syst. Evol. Microbiol.">
        <title>The Global Catalogue of Microorganisms (GCM) 10K type strain sequencing project: providing services to taxonomists for standard genome sequencing and annotation.</title>
        <authorList>
            <consortium name="The Broad Institute Genomics Platform"/>
            <consortium name="The Broad Institute Genome Sequencing Center for Infectious Disease"/>
            <person name="Wu L."/>
            <person name="Ma J."/>
        </authorList>
    </citation>
    <scope>NUCLEOTIDE SEQUENCE [LARGE SCALE GENOMIC DNA]</scope>
    <source>
        <strain evidence="3">CCUG 53903</strain>
    </source>
</reference>
<dbReference type="Gene3D" id="3.40.47.10">
    <property type="match status" value="2"/>
</dbReference>
<dbReference type="Proteomes" id="UP001596058">
    <property type="component" value="Unassembled WGS sequence"/>
</dbReference>
<comment type="caution">
    <text evidence="2">The sequence shown here is derived from an EMBL/GenBank/DDBJ whole genome shotgun (WGS) entry which is preliminary data.</text>
</comment>
<proteinExistence type="predicted"/>
<organism evidence="2 3">
    <name type="scientific">Nonomuraea insulae</name>
    <dbReference type="NCBI Taxonomy" id="1616787"/>
    <lineage>
        <taxon>Bacteria</taxon>
        <taxon>Bacillati</taxon>
        <taxon>Actinomycetota</taxon>
        <taxon>Actinomycetes</taxon>
        <taxon>Streptosporangiales</taxon>
        <taxon>Streptosporangiaceae</taxon>
        <taxon>Nonomuraea</taxon>
    </lineage>
</organism>
<evidence type="ECO:0000313" key="2">
    <source>
        <dbReference type="EMBL" id="MFC5826899.1"/>
    </source>
</evidence>
<feature type="domain" description="Beta-ketoacyl-[acyl-carrier-protein] synthase III N-terminal" evidence="1">
    <location>
        <begin position="118"/>
        <end position="193"/>
    </location>
</feature>
<accession>A0ABW1CMA8</accession>
<dbReference type="RefSeq" id="WP_379516405.1">
    <property type="nucleotide sequence ID" value="NZ_JBHSPA010000027.1"/>
</dbReference>
<evidence type="ECO:0000313" key="3">
    <source>
        <dbReference type="Proteomes" id="UP001596058"/>
    </source>
</evidence>
<dbReference type="EMBL" id="JBHSPA010000027">
    <property type="protein sequence ID" value="MFC5826899.1"/>
    <property type="molecule type" value="Genomic_DNA"/>
</dbReference>
<evidence type="ECO:0000259" key="1">
    <source>
        <dbReference type="Pfam" id="PF08545"/>
    </source>
</evidence>
<dbReference type="InterPro" id="IPR013751">
    <property type="entry name" value="ACP_syn_III_N"/>
</dbReference>
<protein>
    <submittedName>
        <fullName evidence="2">3-oxoacyl-ACP synthase III family protein</fullName>
    </submittedName>
</protein>
<dbReference type="Pfam" id="PF08545">
    <property type="entry name" value="ACP_syn_III"/>
    <property type="match status" value="1"/>
</dbReference>
<name>A0ABW1CMA8_9ACTN</name>
<dbReference type="SUPFAM" id="SSF53901">
    <property type="entry name" value="Thiolase-like"/>
    <property type="match status" value="2"/>
</dbReference>
<keyword evidence="3" id="KW-1185">Reference proteome</keyword>